<protein>
    <submittedName>
        <fullName evidence="3">Uncharacterized protein LOC113791143</fullName>
    </submittedName>
</protein>
<feature type="signal peptide" evidence="1">
    <location>
        <begin position="1"/>
        <end position="21"/>
    </location>
</feature>
<dbReference type="Proteomes" id="UP000515146">
    <property type="component" value="Unplaced"/>
</dbReference>
<dbReference type="AlphaFoldDB" id="A0A6P6XTM6"/>
<sequence length="124" mass="14200">MCFFLVITGVILYCLFRPGVDEDEQKIQENLFFLALSVCDLFGHFKTLTSSSSSRRKKRKIIVVVAASGCKDYFITSEQQNNFVCFFSCLVLWGSSILEKLTINHRSCCCSNKPDHQRTKNKIN</sequence>
<keyword evidence="2" id="KW-1185">Reference proteome</keyword>
<keyword evidence="1" id="KW-0732">Signal</keyword>
<reference evidence="3" key="1">
    <citation type="submission" date="2025-08" db="UniProtKB">
        <authorList>
            <consortium name="RefSeq"/>
        </authorList>
    </citation>
    <scope>IDENTIFICATION</scope>
    <source>
        <strain evidence="3">Airmid</strain>
    </source>
</reference>
<proteinExistence type="predicted"/>
<evidence type="ECO:0000313" key="2">
    <source>
        <dbReference type="Proteomes" id="UP000515146"/>
    </source>
</evidence>
<organism evidence="2 3">
    <name type="scientific">Dermatophagoides pteronyssinus</name>
    <name type="common">European house dust mite</name>
    <dbReference type="NCBI Taxonomy" id="6956"/>
    <lineage>
        <taxon>Eukaryota</taxon>
        <taxon>Metazoa</taxon>
        <taxon>Ecdysozoa</taxon>
        <taxon>Arthropoda</taxon>
        <taxon>Chelicerata</taxon>
        <taxon>Arachnida</taxon>
        <taxon>Acari</taxon>
        <taxon>Acariformes</taxon>
        <taxon>Sarcoptiformes</taxon>
        <taxon>Astigmata</taxon>
        <taxon>Psoroptidia</taxon>
        <taxon>Analgoidea</taxon>
        <taxon>Pyroglyphidae</taxon>
        <taxon>Dermatophagoidinae</taxon>
        <taxon>Dermatophagoides</taxon>
    </lineage>
</organism>
<dbReference type="KEGG" id="dpte:113791143"/>
<feature type="chain" id="PRO_5027702442" evidence="1">
    <location>
        <begin position="22"/>
        <end position="124"/>
    </location>
</feature>
<evidence type="ECO:0000256" key="1">
    <source>
        <dbReference type="SAM" id="SignalP"/>
    </source>
</evidence>
<name>A0A6P6XTM6_DERPT</name>
<dbReference type="RefSeq" id="XP_027196675.1">
    <property type="nucleotide sequence ID" value="XM_027340874.1"/>
</dbReference>
<dbReference type="InParanoid" id="A0A6P6XTM6"/>
<gene>
    <name evidence="3" type="primary">LOC113791143</name>
</gene>
<evidence type="ECO:0000313" key="3">
    <source>
        <dbReference type="RefSeq" id="XP_027196675.1"/>
    </source>
</evidence>
<accession>A0A6P6XTM6</accession>